<reference evidence="1 2" key="1">
    <citation type="submission" date="2015-09" db="EMBL/GenBank/DDBJ databases">
        <authorList>
            <consortium name="Pathogen Informatics"/>
        </authorList>
    </citation>
    <scope>NUCLEOTIDE SEQUENCE [LARGE SCALE GENOMIC DNA]</scope>
    <source>
        <strain evidence="1 2">2789STDY5834856</strain>
    </source>
</reference>
<accession>A0A174GXH3</accession>
<dbReference type="GO" id="GO:0005829">
    <property type="term" value="C:cytosol"/>
    <property type="evidence" value="ECO:0007669"/>
    <property type="project" value="TreeGrafter"/>
</dbReference>
<proteinExistence type="predicted"/>
<dbReference type="PANTHER" id="PTHR10000:SF8">
    <property type="entry name" value="HAD SUPERFAMILY HYDROLASE-LIKE, TYPE 3"/>
    <property type="match status" value="1"/>
</dbReference>
<dbReference type="PANTHER" id="PTHR10000">
    <property type="entry name" value="PHOSPHOSERINE PHOSPHATASE"/>
    <property type="match status" value="1"/>
</dbReference>
<evidence type="ECO:0000313" key="2">
    <source>
        <dbReference type="Proteomes" id="UP000095594"/>
    </source>
</evidence>
<dbReference type="RefSeq" id="WP_055266143.1">
    <property type="nucleotide sequence ID" value="NZ_CABIXQ010000012.1"/>
</dbReference>
<dbReference type="Proteomes" id="UP000095594">
    <property type="component" value="Unassembled WGS sequence"/>
</dbReference>
<protein>
    <submittedName>
        <fullName evidence="1">HAD-superfamily hydrolase</fullName>
        <ecNumber evidence="1">3.1.3.-</ecNumber>
    </submittedName>
</protein>
<sequence>MRILLASDLDKTLIFDNKISEENKDAIRRFKEAGGVFAISTGRPYNGVEKVIEELRVEPDYLILNNGALIITGGEEIVHREFIPFNVVKNIFNDMDNDEVVISVETGFRTYPIDLKSKGAEAAFISDIDSTFKNLELIDKLDEVSEEDKEKIAAISLFLPRVDINEVQTACDYVNDNYGNYVIAYRNTRFIDIVPAGCSKGSGVKWVSDEENIDIKDVYVIGDSWNDDSMFEITDKSFTFTYAEEELKEKTNYIVETVAECIDKYILK</sequence>
<organism evidence="1 2">
    <name type="scientific">Clostridium disporicum</name>
    <dbReference type="NCBI Taxonomy" id="84024"/>
    <lineage>
        <taxon>Bacteria</taxon>
        <taxon>Bacillati</taxon>
        <taxon>Bacillota</taxon>
        <taxon>Clostridia</taxon>
        <taxon>Eubacteriales</taxon>
        <taxon>Clostridiaceae</taxon>
        <taxon>Clostridium</taxon>
    </lineage>
</organism>
<dbReference type="GO" id="GO:0016791">
    <property type="term" value="F:phosphatase activity"/>
    <property type="evidence" value="ECO:0007669"/>
    <property type="project" value="TreeGrafter"/>
</dbReference>
<dbReference type="InterPro" id="IPR023214">
    <property type="entry name" value="HAD_sf"/>
</dbReference>
<dbReference type="Gene3D" id="3.30.1240.10">
    <property type="match status" value="1"/>
</dbReference>
<dbReference type="Pfam" id="PF08282">
    <property type="entry name" value="Hydrolase_3"/>
    <property type="match status" value="1"/>
</dbReference>
<dbReference type="Gene3D" id="3.40.50.1000">
    <property type="entry name" value="HAD superfamily/HAD-like"/>
    <property type="match status" value="1"/>
</dbReference>
<dbReference type="EC" id="3.1.3.-" evidence="1"/>
<dbReference type="InterPro" id="IPR006379">
    <property type="entry name" value="HAD-SF_hydro_IIB"/>
</dbReference>
<keyword evidence="1" id="KW-0378">Hydrolase</keyword>
<evidence type="ECO:0000313" key="1">
    <source>
        <dbReference type="EMBL" id="CUO65927.1"/>
    </source>
</evidence>
<name>A0A174GXH3_9CLOT</name>
<dbReference type="AlphaFoldDB" id="A0A174GXH3"/>
<dbReference type="InterPro" id="IPR036412">
    <property type="entry name" value="HAD-like_sf"/>
</dbReference>
<dbReference type="EMBL" id="CYZX01000012">
    <property type="protein sequence ID" value="CUO65927.1"/>
    <property type="molecule type" value="Genomic_DNA"/>
</dbReference>
<dbReference type="OrthoDB" id="306707at2"/>
<gene>
    <name evidence="1" type="primary">yidA_2</name>
    <name evidence="1" type="ORF">ERS852471_01991</name>
</gene>
<dbReference type="SUPFAM" id="SSF56784">
    <property type="entry name" value="HAD-like"/>
    <property type="match status" value="1"/>
</dbReference>
<dbReference type="GO" id="GO:0000287">
    <property type="term" value="F:magnesium ion binding"/>
    <property type="evidence" value="ECO:0007669"/>
    <property type="project" value="TreeGrafter"/>
</dbReference>
<dbReference type="NCBIfam" id="TIGR01484">
    <property type="entry name" value="HAD-SF-IIB"/>
    <property type="match status" value="1"/>
</dbReference>